<reference evidence="2 3" key="1">
    <citation type="submission" date="2019-03" db="EMBL/GenBank/DDBJ databases">
        <title>Genomic Encyclopedia of Type Strains, Phase IV (KMG-IV): sequencing the most valuable type-strain genomes for metagenomic binning, comparative biology and taxonomic classification.</title>
        <authorList>
            <person name="Goeker M."/>
        </authorList>
    </citation>
    <scope>NUCLEOTIDE SEQUENCE [LARGE SCALE GENOMIC DNA]</scope>
    <source>
        <strain evidence="2 3">DSM 1837</strain>
    </source>
</reference>
<sequence>MRLADEFQTIELGEQCLNRRAVLLAERLGQNPSVSIPNAGAWLGTNCCSTSLLFYMARKFYGTKPSLA</sequence>
<evidence type="ECO:0000313" key="3">
    <source>
        <dbReference type="Proteomes" id="UP000295182"/>
    </source>
</evidence>
<protein>
    <submittedName>
        <fullName evidence="2">Transposase-like DNA-binding protein</fullName>
    </submittedName>
</protein>
<organism evidence="2 3">
    <name type="scientific">Simplicispira metamorpha</name>
    <dbReference type="NCBI Taxonomy" id="80881"/>
    <lineage>
        <taxon>Bacteria</taxon>
        <taxon>Pseudomonadati</taxon>
        <taxon>Pseudomonadota</taxon>
        <taxon>Betaproteobacteria</taxon>
        <taxon>Burkholderiales</taxon>
        <taxon>Comamonadaceae</taxon>
        <taxon>Simplicispira</taxon>
    </lineage>
</organism>
<comment type="caution">
    <text evidence="2">The sequence shown here is derived from an EMBL/GenBank/DDBJ whole genome shotgun (WGS) entry which is preliminary data.</text>
</comment>
<feature type="domain" description="Transposase Tn5-like N-terminal" evidence="1">
    <location>
        <begin position="4"/>
        <end position="39"/>
    </location>
</feature>
<evidence type="ECO:0000259" key="1">
    <source>
        <dbReference type="Pfam" id="PF14706"/>
    </source>
</evidence>
<accession>A0A4R2MXA7</accession>
<keyword evidence="3" id="KW-1185">Reference proteome</keyword>
<dbReference type="EMBL" id="SLXH01000037">
    <property type="protein sequence ID" value="TCP12551.1"/>
    <property type="molecule type" value="Genomic_DNA"/>
</dbReference>
<dbReference type="Proteomes" id="UP000295182">
    <property type="component" value="Unassembled WGS sequence"/>
</dbReference>
<dbReference type="Gene3D" id="1.10.246.40">
    <property type="entry name" value="Tn5 transposase, domain 1"/>
    <property type="match status" value="1"/>
</dbReference>
<gene>
    <name evidence="2" type="ORF">EV674_13724</name>
</gene>
<dbReference type="RefSeq" id="WP_277749431.1">
    <property type="nucleotide sequence ID" value="NZ_QXNC01000041.1"/>
</dbReference>
<name>A0A4R2MXA7_9BURK</name>
<dbReference type="InterPro" id="IPR038215">
    <property type="entry name" value="TN5-like_N_sf"/>
</dbReference>
<evidence type="ECO:0000313" key="2">
    <source>
        <dbReference type="EMBL" id="TCP12551.1"/>
    </source>
</evidence>
<keyword evidence="2" id="KW-0238">DNA-binding</keyword>
<proteinExistence type="predicted"/>
<dbReference type="Pfam" id="PF14706">
    <property type="entry name" value="Tnp_DNA_bind"/>
    <property type="match status" value="1"/>
</dbReference>
<dbReference type="GO" id="GO:0003677">
    <property type="term" value="F:DNA binding"/>
    <property type="evidence" value="ECO:0007669"/>
    <property type="project" value="UniProtKB-KW"/>
</dbReference>
<dbReference type="InterPro" id="IPR014735">
    <property type="entry name" value="Transposase_Tn5-like_N"/>
</dbReference>
<dbReference type="AlphaFoldDB" id="A0A4R2MXA7"/>